<feature type="transmembrane region" description="Helical" evidence="1">
    <location>
        <begin position="67"/>
        <end position="91"/>
    </location>
</feature>
<dbReference type="EMBL" id="JACOFV010000009">
    <property type="protein sequence ID" value="MBC3862573.1"/>
    <property type="molecule type" value="Genomic_DNA"/>
</dbReference>
<keyword evidence="1" id="KW-0812">Transmembrane</keyword>
<evidence type="ECO:0000313" key="3">
    <source>
        <dbReference type="Proteomes" id="UP000634011"/>
    </source>
</evidence>
<protein>
    <submittedName>
        <fullName evidence="2">Uncharacterized protein</fullName>
    </submittedName>
</protein>
<proteinExistence type="predicted"/>
<feature type="transmembrane region" description="Helical" evidence="1">
    <location>
        <begin position="103"/>
        <end position="123"/>
    </location>
</feature>
<evidence type="ECO:0000256" key="1">
    <source>
        <dbReference type="SAM" id="Phobius"/>
    </source>
</evidence>
<organism evidence="2 3">
    <name type="scientific">Undibacterium jejuense</name>
    <dbReference type="NCBI Taxonomy" id="1344949"/>
    <lineage>
        <taxon>Bacteria</taxon>
        <taxon>Pseudomonadati</taxon>
        <taxon>Pseudomonadota</taxon>
        <taxon>Betaproteobacteria</taxon>
        <taxon>Burkholderiales</taxon>
        <taxon>Oxalobacteraceae</taxon>
        <taxon>Undibacterium</taxon>
    </lineage>
</organism>
<dbReference type="AlphaFoldDB" id="A0A923KP71"/>
<accession>A0A923KP71</accession>
<sequence length="129" mass="14769">MLAFLKNWIKIIVVAFTDKYFLTWFIPLITIAVIIVSVLFEMLGFDHTFQISHLYSQSCRNLNDKEALAMLIVMFVALLSAVLTVGELIIFADNRRQGYPINYFSFIGTSCTTILALTATFVMTEEWCH</sequence>
<dbReference type="RefSeq" id="WP_186912498.1">
    <property type="nucleotide sequence ID" value="NZ_JACOFV010000009.1"/>
</dbReference>
<keyword evidence="1" id="KW-0472">Membrane</keyword>
<dbReference type="Proteomes" id="UP000634011">
    <property type="component" value="Unassembled WGS sequence"/>
</dbReference>
<evidence type="ECO:0000313" key="2">
    <source>
        <dbReference type="EMBL" id="MBC3862573.1"/>
    </source>
</evidence>
<keyword evidence="3" id="KW-1185">Reference proteome</keyword>
<gene>
    <name evidence="2" type="ORF">H8K32_10715</name>
</gene>
<feature type="transmembrane region" description="Helical" evidence="1">
    <location>
        <begin position="21"/>
        <end position="40"/>
    </location>
</feature>
<keyword evidence="1" id="KW-1133">Transmembrane helix</keyword>
<reference evidence="2" key="1">
    <citation type="submission" date="2020-08" db="EMBL/GenBank/DDBJ databases">
        <title>Novel species isolated from subtropical streams in China.</title>
        <authorList>
            <person name="Lu H."/>
        </authorList>
    </citation>
    <scope>NUCLEOTIDE SEQUENCE</scope>
    <source>
        <strain evidence="2">KACC 12607</strain>
    </source>
</reference>
<comment type="caution">
    <text evidence="2">The sequence shown here is derived from an EMBL/GenBank/DDBJ whole genome shotgun (WGS) entry which is preliminary data.</text>
</comment>
<name>A0A923KP71_9BURK</name>